<sequence>MSAGNSALLKAEDGILLQAARNTTEQKTVSKSSNASIGIGYTTGGQQNGFTLELGASLGRGKAQGEDESWTHSRVTAGNVLAIQSGGGTTLKGATGQARQVIASVGGDLLLESLQDSSQYASSNKSAGFGVSLCIPPYCVGSSSVSANVSTGKINSNFRSVTEQTGLRAGDGGLQIDVQNNTKLIGSVIASSDRAIAGGLNHLGTGTLVTEDIGNRAKYSGSQVSIGGGFGFGGGKGADTGLGTSKDGDVAGGASKQHGSSVATDGNGFGMGTPVVVAARGSGGSTTQSAISAGALVIRDEAAQQDLTGMTATQAIAVLNRDTSSDTLNALKPIFDKEKIEAGFEIASEAQRQTEQFLANRAAKAKALEEAVKGAPEGPRKEQLRAQYEAAQRWGPGGRYREALTAVSLATGANVTGSASGFVQAATVNYLQSLSATKIKEIAPLLGGEGSAGHVALHALLGCAGAAATSTSCGAAATGASAGIVISQLVEQVSGKPSSKLDPVEREARINLVTSVLTGLTAALDPKAVVAVNDAARLELENNQLALPLPAIGAASAGGALGGLGRDTNGVTSANENIARHLTRAWNRLFEKDSGPEEANGPLETPAVPPGGDTRVPGYAEDGRHAQGTPGYEADQGSLGTPSYDADGNAYLGGSVTPMPEPQGPQIILNEAQNSSSALQGAKDLFSSNTRGTVRSGKSVFTELPNTGNAAIFSGATDAQVKQYFIDLSGVSEIPVARIIPGRGRIYVVKTPKGNFTLRDFGTSSE</sequence>
<evidence type="ECO:0000313" key="3">
    <source>
        <dbReference type="Proteomes" id="UP000494203"/>
    </source>
</evidence>
<evidence type="ECO:0000256" key="1">
    <source>
        <dbReference type="SAM" id="MobiDB-lite"/>
    </source>
</evidence>
<accession>A0A6S7ER25</accession>
<dbReference type="EMBL" id="CADIKZ010000021">
    <property type="protein sequence ID" value="CAB3916786.1"/>
    <property type="molecule type" value="Genomic_DNA"/>
</dbReference>
<dbReference type="InterPro" id="IPR025157">
    <property type="entry name" value="Hemagglutinin_rpt"/>
</dbReference>
<proteinExistence type="predicted"/>
<feature type="region of interest" description="Disordered" evidence="1">
    <location>
        <begin position="248"/>
        <end position="267"/>
    </location>
</feature>
<protein>
    <submittedName>
        <fullName evidence="2">Uncharacterized protein</fullName>
    </submittedName>
</protein>
<organism evidence="2 3">
    <name type="scientific">Achromobacter pulmonis</name>
    <dbReference type="NCBI Taxonomy" id="1389932"/>
    <lineage>
        <taxon>Bacteria</taxon>
        <taxon>Pseudomonadati</taxon>
        <taxon>Pseudomonadota</taxon>
        <taxon>Betaproteobacteria</taxon>
        <taxon>Burkholderiales</taxon>
        <taxon>Alcaligenaceae</taxon>
        <taxon>Achromobacter</taxon>
    </lineage>
</organism>
<dbReference type="Proteomes" id="UP000494203">
    <property type="component" value="Unassembled WGS sequence"/>
</dbReference>
<dbReference type="AlphaFoldDB" id="A0A6S7ER25"/>
<dbReference type="GO" id="GO:0003824">
    <property type="term" value="F:catalytic activity"/>
    <property type="evidence" value="ECO:0007669"/>
    <property type="project" value="UniProtKB-ARBA"/>
</dbReference>
<name>A0A6S7ER25_9BURK</name>
<feature type="region of interest" description="Disordered" evidence="1">
    <location>
        <begin position="592"/>
        <end position="637"/>
    </location>
</feature>
<gene>
    <name evidence="2" type="ORF">LMG26788_05108</name>
</gene>
<dbReference type="Pfam" id="PF13332">
    <property type="entry name" value="Fil_haemagg_2"/>
    <property type="match status" value="1"/>
</dbReference>
<reference evidence="2 3" key="1">
    <citation type="submission" date="2020-04" db="EMBL/GenBank/DDBJ databases">
        <authorList>
            <person name="De Canck E."/>
        </authorList>
    </citation>
    <scope>NUCLEOTIDE SEQUENCE [LARGE SCALE GENOMIC DNA]</scope>
    <source>
        <strain evidence="2 3">LMG 26788</strain>
    </source>
</reference>
<keyword evidence="3" id="KW-1185">Reference proteome</keyword>
<evidence type="ECO:0000313" key="2">
    <source>
        <dbReference type="EMBL" id="CAB3916786.1"/>
    </source>
</evidence>